<evidence type="ECO:0000313" key="1">
    <source>
        <dbReference type="EMBL" id="KQJ84373.1"/>
    </source>
</evidence>
<dbReference type="EMBL" id="CM000884">
    <property type="protein sequence ID" value="KQJ84373.1"/>
    <property type="molecule type" value="Genomic_DNA"/>
</dbReference>
<dbReference type="InParanoid" id="A0A0Q3KW32"/>
<reference evidence="1 2" key="1">
    <citation type="journal article" date="2010" name="Nature">
        <title>Genome sequencing and analysis of the model grass Brachypodium distachyon.</title>
        <authorList>
            <consortium name="International Brachypodium Initiative"/>
        </authorList>
    </citation>
    <scope>NUCLEOTIDE SEQUENCE [LARGE SCALE GENOMIC DNA]</scope>
    <source>
        <strain evidence="1 2">Bd21</strain>
    </source>
</reference>
<proteinExistence type="predicted"/>
<evidence type="ECO:0000313" key="3">
    <source>
        <dbReference type="Proteomes" id="UP000008810"/>
    </source>
</evidence>
<dbReference type="OrthoDB" id="676261at2759"/>
<dbReference type="AlphaFoldDB" id="A0A0Q3KW32"/>
<reference evidence="2" key="3">
    <citation type="submission" date="2018-08" db="UniProtKB">
        <authorList>
            <consortium name="EnsemblPlants"/>
        </authorList>
    </citation>
    <scope>IDENTIFICATION</scope>
    <source>
        <strain evidence="2">cv. Bd21</strain>
    </source>
</reference>
<gene>
    <name evidence="1" type="ORF">BRADI_5g20422v3</name>
</gene>
<dbReference type="Proteomes" id="UP000008810">
    <property type="component" value="Chromosome 5"/>
</dbReference>
<dbReference type="Gramene" id="KQJ84373">
    <property type="protein sequence ID" value="KQJ84373"/>
    <property type="gene ID" value="BRADI_5g20422v3"/>
</dbReference>
<organism evidence="1">
    <name type="scientific">Brachypodium distachyon</name>
    <name type="common">Purple false brome</name>
    <name type="synonym">Trachynia distachya</name>
    <dbReference type="NCBI Taxonomy" id="15368"/>
    <lineage>
        <taxon>Eukaryota</taxon>
        <taxon>Viridiplantae</taxon>
        <taxon>Streptophyta</taxon>
        <taxon>Embryophyta</taxon>
        <taxon>Tracheophyta</taxon>
        <taxon>Spermatophyta</taxon>
        <taxon>Magnoliopsida</taxon>
        <taxon>Liliopsida</taxon>
        <taxon>Poales</taxon>
        <taxon>Poaceae</taxon>
        <taxon>BOP clade</taxon>
        <taxon>Pooideae</taxon>
        <taxon>Stipodae</taxon>
        <taxon>Brachypodieae</taxon>
        <taxon>Brachypodium</taxon>
    </lineage>
</organism>
<sequence>MTEEEDKLLEVRARHRSMSKEVSARVERRKELLKRRYELLFQRRCLAVRLSNRIVALRTDADHIRHQRLVGWKYGNGMPMPEEILNCRNRIGCALELCAAMGNALDAGLDAFLVDYQQQKSMCPEVHTDLM</sequence>
<accession>A0A0Q3KW32</accession>
<reference evidence="1" key="2">
    <citation type="submission" date="2017-06" db="EMBL/GenBank/DDBJ databases">
        <title>WGS assembly of Brachypodium distachyon.</title>
        <authorList>
            <consortium name="The International Brachypodium Initiative"/>
            <person name="Lucas S."/>
            <person name="Harmon-Smith M."/>
            <person name="Lail K."/>
            <person name="Tice H."/>
            <person name="Grimwood J."/>
            <person name="Bruce D."/>
            <person name="Barry K."/>
            <person name="Shu S."/>
            <person name="Lindquist E."/>
            <person name="Wang M."/>
            <person name="Pitluck S."/>
            <person name="Vogel J.P."/>
            <person name="Garvin D.F."/>
            <person name="Mockler T.C."/>
            <person name="Schmutz J."/>
            <person name="Rokhsar D."/>
            <person name="Bevan M.W."/>
        </authorList>
    </citation>
    <scope>NUCLEOTIDE SEQUENCE</scope>
    <source>
        <strain evidence="1">Bd21</strain>
    </source>
</reference>
<evidence type="ECO:0000313" key="2">
    <source>
        <dbReference type="EnsemblPlants" id="KQJ84373"/>
    </source>
</evidence>
<name>A0A0Q3KW32_BRADI</name>
<dbReference type="EnsemblPlants" id="KQJ84373">
    <property type="protein sequence ID" value="KQJ84373"/>
    <property type="gene ID" value="BRADI_5g20422v3"/>
</dbReference>
<keyword evidence="3" id="KW-1185">Reference proteome</keyword>
<protein>
    <submittedName>
        <fullName evidence="1 2">Uncharacterized protein</fullName>
    </submittedName>
</protein>